<organism evidence="17">
    <name type="scientific">Saccharomyces paradoxus</name>
    <name type="common">Yeast</name>
    <name type="synonym">Saccharomyces douglasii</name>
    <dbReference type="NCBI Taxonomy" id="27291"/>
    <lineage>
        <taxon>Eukaryota</taxon>
        <taxon>Fungi</taxon>
        <taxon>Dikarya</taxon>
        <taxon>Ascomycota</taxon>
        <taxon>Saccharomycotina</taxon>
        <taxon>Saccharomycetes</taxon>
        <taxon>Saccharomycetales</taxon>
        <taxon>Saccharomycetaceae</taxon>
        <taxon>Saccharomyces</taxon>
    </lineage>
</organism>
<feature type="repeat" description="ANK" evidence="13">
    <location>
        <begin position="246"/>
        <end position="278"/>
    </location>
</feature>
<evidence type="ECO:0000256" key="6">
    <source>
        <dbReference type="ARBA" id="ARBA00022989"/>
    </source>
</evidence>
<comment type="domain">
    <text evidence="14">The DHHC domain is required for palmitoyltransferase activity.</text>
</comment>
<evidence type="ECO:0000256" key="4">
    <source>
        <dbReference type="ARBA" id="ARBA00022692"/>
    </source>
</evidence>
<dbReference type="KEGG" id="spao:SPAR_D04600"/>
<dbReference type="RefSeq" id="XP_033765493.1">
    <property type="nucleotide sequence ID" value="XM_033909602.1"/>
</dbReference>
<comment type="similarity">
    <text evidence="2">Belongs to the DHHC palmitoyltransferase family. AKR/ZDHHC17 subfamily.</text>
</comment>
<feature type="compositionally biased region" description="Polar residues" evidence="15">
    <location>
        <begin position="35"/>
        <end position="44"/>
    </location>
</feature>
<evidence type="ECO:0000256" key="3">
    <source>
        <dbReference type="ARBA" id="ARBA00022679"/>
    </source>
</evidence>
<dbReference type="SMART" id="SM00248">
    <property type="entry name" value="ANK"/>
    <property type="match status" value="6"/>
</dbReference>
<dbReference type="InterPro" id="IPR036770">
    <property type="entry name" value="Ankyrin_rpt-contain_sf"/>
</dbReference>
<dbReference type="Gene3D" id="1.25.40.20">
    <property type="entry name" value="Ankyrin repeat-containing domain"/>
    <property type="match status" value="1"/>
</dbReference>
<dbReference type="InterPro" id="IPR001594">
    <property type="entry name" value="Palmitoyltrfase_DHHC"/>
</dbReference>
<evidence type="ECO:0000256" key="8">
    <source>
        <dbReference type="ARBA" id="ARBA00023136"/>
    </source>
</evidence>
<dbReference type="GO" id="GO:0019706">
    <property type="term" value="F:protein-cysteine S-palmitoyltransferase activity"/>
    <property type="evidence" value="ECO:0007669"/>
    <property type="project" value="UniProtKB-EC"/>
</dbReference>
<dbReference type="Pfam" id="PF12796">
    <property type="entry name" value="Ank_2"/>
    <property type="match status" value="2"/>
</dbReference>
<feature type="domain" description="Palmitoyltransferase DHHC" evidence="16">
    <location>
        <begin position="466"/>
        <end position="606"/>
    </location>
</feature>
<keyword evidence="11 14" id="KW-0012">Acyltransferase</keyword>
<dbReference type="VEuPathDB" id="FungiDB:SPAR_D04600"/>
<dbReference type="GO" id="GO:0005794">
    <property type="term" value="C:Golgi apparatus"/>
    <property type="evidence" value="ECO:0007669"/>
    <property type="project" value="UniProtKB-ARBA"/>
</dbReference>
<dbReference type="InterPro" id="IPR002110">
    <property type="entry name" value="Ankyrin_rpt"/>
</dbReference>
<feature type="region of interest" description="Disordered" evidence="15">
    <location>
        <begin position="1"/>
        <end position="71"/>
    </location>
</feature>
<dbReference type="AlphaFoldDB" id="A0A8B8UP02"/>
<keyword evidence="7 13" id="KW-0040">ANK repeat</keyword>
<dbReference type="EC" id="2.3.1.225" evidence="14"/>
<evidence type="ECO:0000256" key="2">
    <source>
        <dbReference type="ARBA" id="ARBA00010104"/>
    </source>
</evidence>
<evidence type="ECO:0000256" key="5">
    <source>
        <dbReference type="ARBA" id="ARBA00022737"/>
    </source>
</evidence>
<dbReference type="PANTHER" id="PTHR24161:SF85">
    <property type="entry name" value="PALMITOYLTRANSFERASE HIP14"/>
    <property type="match status" value="1"/>
</dbReference>
<dbReference type="FunFam" id="1.25.40.20:FF:000301">
    <property type="entry name" value="Palmitoyltransferase"/>
    <property type="match status" value="1"/>
</dbReference>
<evidence type="ECO:0000256" key="14">
    <source>
        <dbReference type="RuleBase" id="RU079119"/>
    </source>
</evidence>
<keyword evidence="10" id="KW-0449">Lipoprotein</keyword>
<evidence type="ECO:0000256" key="11">
    <source>
        <dbReference type="ARBA" id="ARBA00023315"/>
    </source>
</evidence>
<keyword evidence="4 14" id="KW-0812">Transmembrane</keyword>
<feature type="transmembrane region" description="Helical" evidence="14">
    <location>
        <begin position="385"/>
        <end position="405"/>
    </location>
</feature>
<evidence type="ECO:0000256" key="15">
    <source>
        <dbReference type="SAM" id="MobiDB-lite"/>
    </source>
</evidence>
<comment type="subcellular location">
    <subcellularLocation>
        <location evidence="1">Membrane</location>
        <topology evidence="1">Multi-pass membrane protein</topology>
    </subcellularLocation>
</comment>
<evidence type="ECO:0000256" key="7">
    <source>
        <dbReference type="ARBA" id="ARBA00023043"/>
    </source>
</evidence>
<protein>
    <recommendedName>
        <fullName evidence="14">Palmitoyltransferase</fullName>
        <ecNumber evidence="14">2.3.1.225</ecNumber>
    </recommendedName>
</protein>
<accession>A0A8B8UP02</accession>
<dbReference type="OrthoDB" id="6781668at2759"/>
<keyword evidence="6 14" id="KW-1133">Transmembrane helix</keyword>
<name>A0A8B8UP02_SACPA</name>
<dbReference type="PROSITE" id="PS50216">
    <property type="entry name" value="DHHC"/>
    <property type="match status" value="1"/>
</dbReference>
<feature type="repeat" description="ANK" evidence="13">
    <location>
        <begin position="142"/>
        <end position="174"/>
    </location>
</feature>
<feature type="transmembrane region" description="Helical" evidence="14">
    <location>
        <begin position="417"/>
        <end position="434"/>
    </location>
</feature>
<dbReference type="Pfam" id="PF01529">
    <property type="entry name" value="DHHC"/>
    <property type="match status" value="1"/>
</dbReference>
<evidence type="ECO:0000259" key="16">
    <source>
        <dbReference type="Pfam" id="PF01529"/>
    </source>
</evidence>
<reference evidence="17" key="3">
    <citation type="submission" date="2025-07" db="EMBL/GenBank/DDBJ databases">
        <authorList>
            <consortium name="NCBI Genome Project"/>
        </authorList>
    </citation>
    <scope>NUCLEOTIDE SEQUENCE</scope>
    <source>
        <strain evidence="17">CBS432</strain>
    </source>
</reference>
<dbReference type="GO" id="GO:0016020">
    <property type="term" value="C:membrane"/>
    <property type="evidence" value="ECO:0007669"/>
    <property type="project" value="UniProtKB-SubCell"/>
</dbReference>
<evidence type="ECO:0000256" key="10">
    <source>
        <dbReference type="ARBA" id="ARBA00023288"/>
    </source>
</evidence>
<comment type="catalytic activity">
    <reaction evidence="12 14">
        <text>L-cysteinyl-[protein] + hexadecanoyl-CoA = S-hexadecanoyl-L-cysteinyl-[protein] + CoA</text>
        <dbReference type="Rhea" id="RHEA:36683"/>
        <dbReference type="Rhea" id="RHEA-COMP:10131"/>
        <dbReference type="Rhea" id="RHEA-COMP:11032"/>
        <dbReference type="ChEBI" id="CHEBI:29950"/>
        <dbReference type="ChEBI" id="CHEBI:57287"/>
        <dbReference type="ChEBI" id="CHEBI:57379"/>
        <dbReference type="ChEBI" id="CHEBI:74151"/>
        <dbReference type="EC" id="2.3.1.225"/>
    </reaction>
</comment>
<evidence type="ECO:0000256" key="13">
    <source>
        <dbReference type="PROSITE-ProRule" id="PRU00023"/>
    </source>
</evidence>
<feature type="transmembrane region" description="Helical" evidence="14">
    <location>
        <begin position="347"/>
        <end position="364"/>
    </location>
</feature>
<evidence type="ECO:0000256" key="12">
    <source>
        <dbReference type="ARBA" id="ARBA00048048"/>
    </source>
</evidence>
<reference evidence="17" key="1">
    <citation type="journal article" date="2017" name="Nat. Genet.">
        <title>Contrasting evolutionary genome dynamics between domesticated and wild yeasts.</title>
        <authorList>
            <person name="Yue J.X."/>
            <person name="Li J."/>
            <person name="Aigrain L."/>
            <person name="Hallin J."/>
            <person name="Persson K."/>
            <person name="Oliver K."/>
            <person name="Bergstrom A."/>
            <person name="Coupland P."/>
            <person name="Warringer J."/>
            <person name="Lagomarsino M.C."/>
            <person name="Fischer G."/>
            <person name="Durbin R."/>
            <person name="Liti G."/>
        </authorList>
    </citation>
    <scope>NUCLEOTIDE SEQUENCE</scope>
    <source>
        <strain evidence="17">CBS432</strain>
    </source>
</reference>
<reference evidence="17" key="2">
    <citation type="submission" date="2020-01" db="EMBL/GenBank/DDBJ databases">
        <title>Population-level Yeast Reference Genomes.</title>
        <authorList>
            <person name="Yue J.-X."/>
        </authorList>
    </citation>
    <scope>NUCLEOTIDE SEQUENCE</scope>
    <source>
        <strain evidence="17">CBS432</strain>
    </source>
</reference>
<feature type="repeat" description="ANK" evidence="13">
    <location>
        <begin position="213"/>
        <end position="245"/>
    </location>
</feature>
<keyword evidence="5" id="KW-0677">Repeat</keyword>
<keyword evidence="9" id="KW-0564">Palmitate</keyword>
<reference evidence="17" key="4">
    <citation type="submission" date="2025-08" db="UniProtKB">
        <authorList>
            <consortium name="RefSeq"/>
        </authorList>
    </citation>
    <scope>IDENTIFICATION</scope>
    <source>
        <strain evidence="17">CBS432</strain>
    </source>
</reference>
<keyword evidence="8 14" id="KW-0472">Membrane</keyword>
<dbReference type="SUPFAM" id="SSF48403">
    <property type="entry name" value="Ankyrin repeat"/>
    <property type="match status" value="1"/>
</dbReference>
<evidence type="ECO:0000313" key="17">
    <source>
        <dbReference type="RefSeq" id="XP_033765493.1"/>
    </source>
</evidence>
<sequence>MVNELENMPPASTLTDEEQMVDPSNSDSQEDISLGDSNDVTSLASLKAIRSGNEDASGNEQMNRNDEAEEDPLLTRYHTACQRGDLATVKEMIHGKLLEVNNDGDPVEHITGLHWASINNRLSVVDFLVSQGADVNARAGALHATPLHWAARYGYVYIIDFLLKHGADPTMTDDQGFNLLHLSVNSSNIMLVLYVLFNVVSKGFLDVDCQDPKGRTSLLWAAYQGDSLTVAVLLKFGASIKIADTEGFTPLHWGTVKGQPHVLKYLIQDGADFFQKTDTGKDCFAIAQEMNTVYSLREALTHSGFDYHGYPIRKWFKKSQHAKLVTFITPFLFLGITFALFSHINPLFAIIVLFLLAIATNKGLNKFVLPSYGRMGIHNVTLLRSPLLSGVFFGTLLWVTIVWFLKVMPRTFSDEQYANIVMLVILVSVFYLFCQLVTLDPGCLPEETDHENVRQTISDLLEIGKFDTKNFCIETWIRKPLRSKFSPLNNAVVARFDHYCPWIFNDVGLKNHKGFIFFITLMESGIFTFFALCLEYFDELEDAHEDKTQKNGKCFILGGSDLCSGLMYDKFVFLILLWALLQSVWVASLIFVQAFQICKGLTNTEFNVLMKESKAIGPEGLSFNENFNTTPEGFAPSIDPVDPGEESNDTVLAPVPGSTIRKPRTCFGVCYAVTGMDQWLAVIKETIGIKDSTGHNVYSITSKIPTNYGWKRNIKDFWLTSDVNAPLWRRILYSPSGSKALLNGIEVDYFKLYKLPNKDVEQGNDMV</sequence>
<feature type="repeat" description="ANK" evidence="13">
    <location>
        <begin position="108"/>
        <end position="140"/>
    </location>
</feature>
<feature type="transmembrane region" description="Helical" evidence="14">
    <location>
        <begin position="571"/>
        <end position="592"/>
    </location>
</feature>
<keyword evidence="3 14" id="KW-0808">Transferase</keyword>
<proteinExistence type="inferred from homology"/>
<dbReference type="PROSITE" id="PS50297">
    <property type="entry name" value="ANK_REP_REGION"/>
    <property type="match status" value="4"/>
</dbReference>
<gene>
    <name evidence="17" type="primary">AKR1</name>
    <name evidence="17" type="ORF">SPAR_D04600</name>
</gene>
<evidence type="ECO:0000256" key="1">
    <source>
        <dbReference type="ARBA" id="ARBA00004141"/>
    </source>
</evidence>
<dbReference type="PROSITE" id="PS50088">
    <property type="entry name" value="ANK_REPEAT"/>
    <property type="match status" value="4"/>
</dbReference>
<dbReference type="GeneID" id="54629707"/>
<feature type="transmembrane region" description="Helical" evidence="14">
    <location>
        <begin position="515"/>
        <end position="537"/>
    </location>
</feature>
<evidence type="ECO:0000256" key="9">
    <source>
        <dbReference type="ARBA" id="ARBA00023139"/>
    </source>
</evidence>
<dbReference type="PANTHER" id="PTHR24161">
    <property type="entry name" value="ANK_REP_REGION DOMAIN-CONTAINING PROTEIN-RELATED"/>
    <property type="match status" value="1"/>
</dbReference>